<accession>A0ABD0LZM2</accession>
<sequence>MRKRVQFQFSVFPVPKFGHANTRTSPAADVTSCQKRASVAEKRLSVAVGTEFAKDSVRSPKEIEKERS</sequence>
<proteinExistence type="predicted"/>
<dbReference type="EMBL" id="JACVVK020000012">
    <property type="protein sequence ID" value="KAK7505129.1"/>
    <property type="molecule type" value="Genomic_DNA"/>
</dbReference>
<dbReference type="AlphaFoldDB" id="A0ABD0LZM2"/>
<organism evidence="1 2">
    <name type="scientific">Batillaria attramentaria</name>
    <dbReference type="NCBI Taxonomy" id="370345"/>
    <lineage>
        <taxon>Eukaryota</taxon>
        <taxon>Metazoa</taxon>
        <taxon>Spiralia</taxon>
        <taxon>Lophotrochozoa</taxon>
        <taxon>Mollusca</taxon>
        <taxon>Gastropoda</taxon>
        <taxon>Caenogastropoda</taxon>
        <taxon>Sorbeoconcha</taxon>
        <taxon>Cerithioidea</taxon>
        <taxon>Batillariidae</taxon>
        <taxon>Batillaria</taxon>
    </lineage>
</organism>
<dbReference type="Proteomes" id="UP001519460">
    <property type="component" value="Unassembled WGS sequence"/>
</dbReference>
<comment type="caution">
    <text evidence="1">The sequence shown here is derived from an EMBL/GenBank/DDBJ whole genome shotgun (WGS) entry which is preliminary data.</text>
</comment>
<reference evidence="1 2" key="1">
    <citation type="journal article" date="2023" name="Sci. Data">
        <title>Genome assembly of the Korean intertidal mud-creeper Batillaria attramentaria.</title>
        <authorList>
            <person name="Patra A.K."/>
            <person name="Ho P.T."/>
            <person name="Jun S."/>
            <person name="Lee S.J."/>
            <person name="Kim Y."/>
            <person name="Won Y.J."/>
        </authorList>
    </citation>
    <scope>NUCLEOTIDE SEQUENCE [LARGE SCALE GENOMIC DNA]</scope>
    <source>
        <strain evidence="1">Wonlab-2016</strain>
    </source>
</reference>
<protein>
    <submittedName>
        <fullName evidence="1">Uncharacterized protein</fullName>
    </submittedName>
</protein>
<evidence type="ECO:0000313" key="1">
    <source>
        <dbReference type="EMBL" id="KAK7505129.1"/>
    </source>
</evidence>
<keyword evidence="2" id="KW-1185">Reference proteome</keyword>
<gene>
    <name evidence="1" type="ORF">BaRGS_00003699</name>
</gene>
<evidence type="ECO:0000313" key="2">
    <source>
        <dbReference type="Proteomes" id="UP001519460"/>
    </source>
</evidence>
<name>A0ABD0LZM2_9CAEN</name>